<feature type="chain" id="PRO_5038446547" evidence="7">
    <location>
        <begin position="23"/>
        <end position="279"/>
    </location>
</feature>
<dbReference type="RefSeq" id="WP_136140284.1">
    <property type="nucleotide sequence ID" value="NZ_CP039247.1"/>
</dbReference>
<gene>
    <name evidence="8" type="primary">metQ1</name>
    <name evidence="8" type="ORF">CENDO_00470</name>
</gene>
<feature type="signal peptide" evidence="7">
    <location>
        <begin position="1"/>
        <end position="22"/>
    </location>
</feature>
<evidence type="ECO:0000313" key="9">
    <source>
        <dbReference type="Proteomes" id="UP000296352"/>
    </source>
</evidence>
<evidence type="ECO:0000256" key="5">
    <source>
        <dbReference type="ARBA" id="ARBA00023139"/>
    </source>
</evidence>
<dbReference type="PANTHER" id="PTHR30429:SF0">
    <property type="entry name" value="METHIONINE-BINDING LIPOPROTEIN METQ"/>
    <property type="match status" value="1"/>
</dbReference>
<dbReference type="SUPFAM" id="SSF53850">
    <property type="entry name" value="Periplasmic binding protein-like II"/>
    <property type="match status" value="1"/>
</dbReference>
<dbReference type="PANTHER" id="PTHR30429">
    <property type="entry name" value="D-METHIONINE-BINDING LIPOPROTEIN METQ"/>
    <property type="match status" value="1"/>
</dbReference>
<dbReference type="EMBL" id="CP039247">
    <property type="protein sequence ID" value="QCB27404.1"/>
    <property type="molecule type" value="Genomic_DNA"/>
</dbReference>
<dbReference type="Pfam" id="PF03180">
    <property type="entry name" value="Lipoprotein_9"/>
    <property type="match status" value="1"/>
</dbReference>
<dbReference type="OrthoDB" id="9812878at2"/>
<sequence length="279" mass="30115" precursor="true">MNLFSRKLLTATTATTAAMALAACGSEASEDAAEGPIVILASATPHTEILEWVDEQHDEFELDVKVIPGGPEVNMSTADGSADLNYYQHTPYLQDWNKETGNNLESFAGIHIEPMAMYSEKYSSIDEIPDGSTIAVPRSTSDFARALLLLEHHGLLSLDEELDPTQVTQITEASIVDNPKKLEFLPVEDQIAIQSVTDPQVAGAVASSNFAMQAGYNPTEDAVISEEPEGNPYVNIVVGQPGADDSPQVQALLEALQSKETADWIREEFNGAVVPVNQE</sequence>
<dbReference type="Gene3D" id="3.40.190.10">
    <property type="entry name" value="Periplasmic binding protein-like II"/>
    <property type="match status" value="2"/>
</dbReference>
<accession>A0A4P7QF53</accession>
<keyword evidence="3 7" id="KW-0732">Signal</keyword>
<dbReference type="InterPro" id="IPR004872">
    <property type="entry name" value="Lipoprotein_NlpA"/>
</dbReference>
<evidence type="ECO:0000256" key="1">
    <source>
        <dbReference type="ARBA" id="ARBA00004635"/>
    </source>
</evidence>
<proteinExistence type="inferred from homology"/>
<dbReference type="AlphaFoldDB" id="A0A4P7QF53"/>
<dbReference type="Proteomes" id="UP000296352">
    <property type="component" value="Chromosome"/>
</dbReference>
<keyword evidence="9" id="KW-1185">Reference proteome</keyword>
<evidence type="ECO:0000313" key="8">
    <source>
        <dbReference type="EMBL" id="QCB27404.1"/>
    </source>
</evidence>
<evidence type="ECO:0000256" key="4">
    <source>
        <dbReference type="ARBA" id="ARBA00023136"/>
    </source>
</evidence>
<organism evidence="8 9">
    <name type="scientific">Corynebacterium endometrii</name>
    <dbReference type="NCBI Taxonomy" id="2488819"/>
    <lineage>
        <taxon>Bacteria</taxon>
        <taxon>Bacillati</taxon>
        <taxon>Actinomycetota</taxon>
        <taxon>Actinomycetes</taxon>
        <taxon>Mycobacteriales</taxon>
        <taxon>Corynebacteriaceae</taxon>
        <taxon>Corynebacterium</taxon>
    </lineage>
</organism>
<keyword evidence="5" id="KW-0564">Palmitate</keyword>
<reference evidence="8 9" key="1">
    <citation type="submission" date="2019-04" db="EMBL/GenBank/DDBJ databases">
        <title>Corynebacterium endometrii sp. nov., isolated from the uterus of a cow with endometritis.</title>
        <authorList>
            <person name="Ballas P."/>
            <person name="Ruckert C."/>
            <person name="Wagener K."/>
            <person name="Drillich M."/>
            <person name="Kaempfer P."/>
            <person name="Busse H.-J."/>
            <person name="Ehling-Schulz M."/>
        </authorList>
    </citation>
    <scope>NUCLEOTIDE SEQUENCE [LARGE SCALE GENOMIC DNA]</scope>
    <source>
        <strain evidence="8 9">LMM-1653</strain>
    </source>
</reference>
<dbReference type="PROSITE" id="PS51257">
    <property type="entry name" value="PROKAR_LIPOPROTEIN"/>
    <property type="match status" value="1"/>
</dbReference>
<comment type="similarity">
    <text evidence="2">Belongs to the NlpA lipoprotein family.</text>
</comment>
<dbReference type="KEGG" id="cee:CENDO_00470"/>
<evidence type="ECO:0000256" key="6">
    <source>
        <dbReference type="ARBA" id="ARBA00023288"/>
    </source>
</evidence>
<dbReference type="GO" id="GO:0016020">
    <property type="term" value="C:membrane"/>
    <property type="evidence" value="ECO:0007669"/>
    <property type="project" value="UniProtKB-SubCell"/>
</dbReference>
<comment type="subcellular location">
    <subcellularLocation>
        <location evidence="1">Membrane</location>
        <topology evidence="1">Lipid-anchor</topology>
    </subcellularLocation>
</comment>
<keyword evidence="4" id="KW-0472">Membrane</keyword>
<evidence type="ECO:0000256" key="7">
    <source>
        <dbReference type="SAM" id="SignalP"/>
    </source>
</evidence>
<name>A0A4P7QF53_9CORY</name>
<protein>
    <submittedName>
        <fullName evidence="8">Methionine-binding lipoprotein MetQ</fullName>
    </submittedName>
</protein>
<evidence type="ECO:0000256" key="2">
    <source>
        <dbReference type="ARBA" id="ARBA00008973"/>
    </source>
</evidence>
<keyword evidence="6 8" id="KW-0449">Lipoprotein</keyword>
<evidence type="ECO:0000256" key="3">
    <source>
        <dbReference type="ARBA" id="ARBA00022729"/>
    </source>
</evidence>